<feature type="transmembrane region" description="Helical" evidence="5">
    <location>
        <begin position="206"/>
        <end position="225"/>
    </location>
</feature>
<name>A0A1V6PKN0_PENDC</name>
<dbReference type="AlphaFoldDB" id="A0A1V6PKN0"/>
<dbReference type="GO" id="GO:0015355">
    <property type="term" value="F:secondary active monocarboxylate transmembrane transporter activity"/>
    <property type="evidence" value="ECO:0007669"/>
    <property type="project" value="TreeGrafter"/>
</dbReference>
<dbReference type="OrthoDB" id="5296287at2759"/>
<keyword evidence="8" id="KW-1185">Reference proteome</keyword>
<feature type="transmembrane region" description="Helical" evidence="5">
    <location>
        <begin position="86"/>
        <end position="107"/>
    </location>
</feature>
<evidence type="ECO:0000256" key="5">
    <source>
        <dbReference type="SAM" id="Phobius"/>
    </source>
</evidence>
<gene>
    <name evidence="7" type="ORF">PENDEC_c002G05472</name>
</gene>
<evidence type="ECO:0000256" key="4">
    <source>
        <dbReference type="ARBA" id="ARBA00023136"/>
    </source>
</evidence>
<dbReference type="Pfam" id="PF07690">
    <property type="entry name" value="MFS_1"/>
    <property type="match status" value="1"/>
</dbReference>
<dbReference type="PANTHER" id="PTHR23508">
    <property type="entry name" value="CARBOXYLIC ACID TRANSPORTER PROTEIN HOMOLOG"/>
    <property type="match status" value="1"/>
</dbReference>
<dbReference type="InterPro" id="IPR011701">
    <property type="entry name" value="MFS"/>
</dbReference>
<reference evidence="8" key="1">
    <citation type="journal article" date="2017" name="Nat. Microbiol.">
        <title>Global analysis of biosynthetic gene clusters reveals vast potential of secondary metabolite production in Penicillium species.</title>
        <authorList>
            <person name="Nielsen J.C."/>
            <person name="Grijseels S."/>
            <person name="Prigent S."/>
            <person name="Ji B."/>
            <person name="Dainat J."/>
            <person name="Nielsen K.F."/>
            <person name="Frisvad J.C."/>
            <person name="Workman M."/>
            <person name="Nielsen J."/>
        </authorList>
    </citation>
    <scope>NUCLEOTIDE SEQUENCE [LARGE SCALE GENOMIC DNA]</scope>
    <source>
        <strain evidence="8">IBT 11843</strain>
    </source>
</reference>
<evidence type="ECO:0000256" key="2">
    <source>
        <dbReference type="ARBA" id="ARBA00022692"/>
    </source>
</evidence>
<evidence type="ECO:0000256" key="1">
    <source>
        <dbReference type="ARBA" id="ARBA00004141"/>
    </source>
</evidence>
<dbReference type="GO" id="GO:0035879">
    <property type="term" value="P:plasma membrane lactate transport"/>
    <property type="evidence" value="ECO:0007669"/>
    <property type="project" value="TreeGrafter"/>
</dbReference>
<dbReference type="PANTHER" id="PTHR23508:SF10">
    <property type="entry name" value="CARBOXYLIC ACID TRANSPORTER PROTEIN HOMOLOG"/>
    <property type="match status" value="1"/>
</dbReference>
<feature type="transmembrane region" description="Helical" evidence="5">
    <location>
        <begin position="331"/>
        <end position="350"/>
    </location>
</feature>
<comment type="caution">
    <text evidence="7">The sequence shown here is derived from an EMBL/GenBank/DDBJ whole genome shotgun (WGS) entry which is preliminary data.</text>
</comment>
<comment type="subcellular location">
    <subcellularLocation>
        <location evidence="1">Membrane</location>
        <topology evidence="1">Multi-pass membrane protein</topology>
    </subcellularLocation>
</comment>
<dbReference type="GO" id="GO:0005886">
    <property type="term" value="C:plasma membrane"/>
    <property type="evidence" value="ECO:0007669"/>
    <property type="project" value="TreeGrafter"/>
</dbReference>
<dbReference type="OMA" id="YIMIAFS"/>
<dbReference type="CDD" id="cd17316">
    <property type="entry name" value="MFS_SV2_like"/>
    <property type="match status" value="1"/>
</dbReference>
<dbReference type="PROSITE" id="PS50850">
    <property type="entry name" value="MFS"/>
    <property type="match status" value="1"/>
</dbReference>
<keyword evidence="3 5" id="KW-1133">Transmembrane helix</keyword>
<evidence type="ECO:0000256" key="3">
    <source>
        <dbReference type="ARBA" id="ARBA00022989"/>
    </source>
</evidence>
<sequence length="410" mass="44677">MGILQNLKLWKNNVTHIDVHGNEVTEEVPRVMPPPPWKVIALLDLKAWLYFCLGLAAWTADGYDFNAVNLVATDLSTAYNKDLSDITLSITLTLLFRSLGALIFGIISDCFGRKWPLSVDLWILAGLQIATAYVTEFSSFIAVRAIFGIAMGGVWGLAAAMSMENMPVEARGLFSGLLQQGYSLGYLIAAIINITLVRHTSEGYKAIFEFGAGFTGLVALTIMFIPESHIFANADGENAGQMPFRIKAAGVWRDLKVASRSYWKMFLYCSVLSMGFNWMSHGSQDIYPSYLKVQKGFSSDQASVATIVGQCGAIVGGAICGYYSQFFGRRLTAVVACCFGACMIPLWTVPNTWSPIVAGTSLIQAAVNGAWGIMPILLNEYAPPQFRGVFPGTVYQLGEFALPRGRPFAA</sequence>
<evidence type="ECO:0000313" key="8">
    <source>
        <dbReference type="Proteomes" id="UP000191522"/>
    </source>
</evidence>
<evidence type="ECO:0000259" key="6">
    <source>
        <dbReference type="PROSITE" id="PS50850"/>
    </source>
</evidence>
<dbReference type="Proteomes" id="UP000191522">
    <property type="component" value="Unassembled WGS sequence"/>
</dbReference>
<feature type="domain" description="Major facilitator superfamily (MFS) profile" evidence="6">
    <location>
        <begin position="50"/>
        <end position="410"/>
    </location>
</feature>
<feature type="transmembrane region" description="Helical" evidence="5">
    <location>
        <begin position="141"/>
        <end position="161"/>
    </location>
</feature>
<organism evidence="7 8">
    <name type="scientific">Penicillium decumbens</name>
    <dbReference type="NCBI Taxonomy" id="69771"/>
    <lineage>
        <taxon>Eukaryota</taxon>
        <taxon>Fungi</taxon>
        <taxon>Dikarya</taxon>
        <taxon>Ascomycota</taxon>
        <taxon>Pezizomycotina</taxon>
        <taxon>Eurotiomycetes</taxon>
        <taxon>Eurotiomycetidae</taxon>
        <taxon>Eurotiales</taxon>
        <taxon>Aspergillaceae</taxon>
        <taxon>Penicillium</taxon>
    </lineage>
</organism>
<proteinExistence type="predicted"/>
<evidence type="ECO:0000313" key="7">
    <source>
        <dbReference type="EMBL" id="OQD77608.1"/>
    </source>
</evidence>
<dbReference type="InterPro" id="IPR020846">
    <property type="entry name" value="MFS_dom"/>
</dbReference>
<keyword evidence="4 5" id="KW-0472">Membrane</keyword>
<dbReference type="InterPro" id="IPR036259">
    <property type="entry name" value="MFS_trans_sf"/>
</dbReference>
<accession>A0A1V6PKN0</accession>
<dbReference type="SUPFAM" id="SSF103473">
    <property type="entry name" value="MFS general substrate transporter"/>
    <property type="match status" value="1"/>
</dbReference>
<feature type="transmembrane region" description="Helical" evidence="5">
    <location>
        <begin position="301"/>
        <end position="324"/>
    </location>
</feature>
<keyword evidence="2 5" id="KW-0812">Transmembrane</keyword>
<feature type="transmembrane region" description="Helical" evidence="5">
    <location>
        <begin position="356"/>
        <end position="378"/>
    </location>
</feature>
<dbReference type="Gene3D" id="1.20.1250.20">
    <property type="entry name" value="MFS general substrate transporter like domains"/>
    <property type="match status" value="2"/>
</dbReference>
<protein>
    <recommendedName>
        <fullName evidence="6">Major facilitator superfamily (MFS) profile domain-containing protein</fullName>
    </recommendedName>
</protein>
<dbReference type="STRING" id="69771.A0A1V6PKN0"/>
<dbReference type="EMBL" id="MDYL01000002">
    <property type="protein sequence ID" value="OQD77608.1"/>
    <property type="molecule type" value="Genomic_DNA"/>
</dbReference>
<feature type="transmembrane region" description="Helical" evidence="5">
    <location>
        <begin position="173"/>
        <end position="194"/>
    </location>
</feature>